<evidence type="ECO:0000313" key="1">
    <source>
        <dbReference type="Ensembl" id="ENSCCNP00000030670.1"/>
    </source>
</evidence>
<organism evidence="1">
    <name type="scientific">Castor canadensis</name>
    <name type="common">American beaver</name>
    <dbReference type="NCBI Taxonomy" id="51338"/>
    <lineage>
        <taxon>Eukaryota</taxon>
        <taxon>Metazoa</taxon>
        <taxon>Chordata</taxon>
        <taxon>Craniata</taxon>
        <taxon>Vertebrata</taxon>
        <taxon>Euteleostomi</taxon>
        <taxon>Mammalia</taxon>
        <taxon>Eutheria</taxon>
        <taxon>Euarchontoglires</taxon>
        <taxon>Glires</taxon>
        <taxon>Rodentia</taxon>
        <taxon>Castorimorpha</taxon>
        <taxon>Castoridae</taxon>
        <taxon>Castor</taxon>
    </lineage>
</organism>
<proteinExistence type="predicted"/>
<dbReference type="AlphaFoldDB" id="A0A8C0ZYV7"/>
<accession>A0A8C0ZYV7</accession>
<protein>
    <submittedName>
        <fullName evidence="1">Uncharacterized protein</fullName>
    </submittedName>
</protein>
<dbReference type="Ensembl" id="ENSCCNT00000038621.1">
    <property type="protein sequence ID" value="ENSCCNP00000030670.1"/>
    <property type="gene ID" value="ENSCCNG00000029318.1"/>
</dbReference>
<name>A0A8C0ZYV7_CASCN</name>
<sequence>MQEIFRILELVHQFMKFILGTSQVHFINCYECRFCLKRPFVELQLFCEQYYGFKGNSVLSSGRKLKSGNFNYNKKILQRWPGAGDSRL</sequence>
<reference evidence="1" key="1">
    <citation type="submission" date="2023-09" db="UniProtKB">
        <authorList>
            <consortium name="Ensembl"/>
        </authorList>
    </citation>
    <scope>IDENTIFICATION</scope>
</reference>